<organism evidence="2 3">
    <name type="scientific">Crotalaria pallida</name>
    <name type="common">Smooth rattlebox</name>
    <name type="synonym">Crotalaria striata</name>
    <dbReference type="NCBI Taxonomy" id="3830"/>
    <lineage>
        <taxon>Eukaryota</taxon>
        <taxon>Viridiplantae</taxon>
        <taxon>Streptophyta</taxon>
        <taxon>Embryophyta</taxon>
        <taxon>Tracheophyta</taxon>
        <taxon>Spermatophyta</taxon>
        <taxon>Magnoliopsida</taxon>
        <taxon>eudicotyledons</taxon>
        <taxon>Gunneridae</taxon>
        <taxon>Pentapetalae</taxon>
        <taxon>rosids</taxon>
        <taxon>fabids</taxon>
        <taxon>Fabales</taxon>
        <taxon>Fabaceae</taxon>
        <taxon>Papilionoideae</taxon>
        <taxon>50 kb inversion clade</taxon>
        <taxon>genistoids sensu lato</taxon>
        <taxon>core genistoids</taxon>
        <taxon>Crotalarieae</taxon>
        <taxon>Crotalaria</taxon>
    </lineage>
</organism>
<evidence type="ECO:0000313" key="2">
    <source>
        <dbReference type="EMBL" id="KAK7281171.1"/>
    </source>
</evidence>
<comment type="caution">
    <text evidence="2">The sequence shown here is derived from an EMBL/GenBank/DDBJ whole genome shotgun (WGS) entry which is preliminary data.</text>
</comment>
<protein>
    <submittedName>
        <fullName evidence="2">Uncharacterized protein</fullName>
    </submittedName>
</protein>
<reference evidence="2 3" key="1">
    <citation type="submission" date="2024-01" db="EMBL/GenBank/DDBJ databases">
        <title>The genomes of 5 underutilized Papilionoideae crops provide insights into root nodulation and disease resistanc.</title>
        <authorList>
            <person name="Yuan L."/>
        </authorList>
    </citation>
    <scope>NUCLEOTIDE SEQUENCE [LARGE SCALE GENOMIC DNA]</scope>
    <source>
        <strain evidence="2">ZHUSHIDOU_FW_LH</strain>
        <tissue evidence="2">Leaf</tissue>
    </source>
</reference>
<dbReference type="EMBL" id="JAYWIO010000002">
    <property type="protein sequence ID" value="KAK7281171.1"/>
    <property type="molecule type" value="Genomic_DNA"/>
</dbReference>
<name>A0AAN9ILK9_CROPI</name>
<sequence>MILPNSYFGSGQTLPNSFHHLCHCANSKISNLEAATGWKLALVTTPSNHTSQAPDRKLGGDFDKLLLDSLYEDDTARRQIQLQNTGYGHGGITMQNNPFHQYNQHDPFAVSNNIAPPSNVQMALMSQQQMMFQQAQHNNMMMVPHQHQQPHNQYPPHQMQMMGSNNPFGDPLPVPSYHHSSMPQQGNHNLI</sequence>
<dbReference type="AlphaFoldDB" id="A0AAN9ILK9"/>
<proteinExistence type="predicted"/>
<dbReference type="Proteomes" id="UP001372338">
    <property type="component" value="Unassembled WGS sequence"/>
</dbReference>
<feature type="compositionally biased region" description="Polar residues" evidence="1">
    <location>
        <begin position="178"/>
        <end position="191"/>
    </location>
</feature>
<evidence type="ECO:0000256" key="1">
    <source>
        <dbReference type="SAM" id="MobiDB-lite"/>
    </source>
</evidence>
<accession>A0AAN9ILK9</accession>
<gene>
    <name evidence="2" type="ORF">RIF29_08917</name>
</gene>
<keyword evidence="3" id="KW-1185">Reference proteome</keyword>
<feature type="region of interest" description="Disordered" evidence="1">
    <location>
        <begin position="163"/>
        <end position="191"/>
    </location>
</feature>
<evidence type="ECO:0000313" key="3">
    <source>
        <dbReference type="Proteomes" id="UP001372338"/>
    </source>
</evidence>